<dbReference type="EMBL" id="QJKJ01000924">
    <property type="protein sequence ID" value="RDY10050.1"/>
    <property type="molecule type" value="Genomic_DNA"/>
</dbReference>
<dbReference type="OrthoDB" id="1750196at2759"/>
<dbReference type="AlphaFoldDB" id="A0A371I4T1"/>
<dbReference type="Proteomes" id="UP000257109">
    <property type="component" value="Unassembled WGS sequence"/>
</dbReference>
<proteinExistence type="predicted"/>
<evidence type="ECO:0000313" key="2">
    <source>
        <dbReference type="Proteomes" id="UP000257109"/>
    </source>
</evidence>
<name>A0A371I4T1_MUCPR</name>
<reference evidence="1" key="1">
    <citation type="submission" date="2018-05" db="EMBL/GenBank/DDBJ databases">
        <title>Draft genome of Mucuna pruriens seed.</title>
        <authorList>
            <person name="Nnadi N.E."/>
            <person name="Vos R."/>
            <person name="Hasami M.H."/>
            <person name="Devisetty U.K."/>
            <person name="Aguiy J.C."/>
        </authorList>
    </citation>
    <scope>NUCLEOTIDE SEQUENCE [LARGE SCALE GENOMIC DNA]</scope>
    <source>
        <strain evidence="1">JCA_2017</strain>
    </source>
</reference>
<sequence length="97" mass="11580">MRQLFEERLKAIEGADYSDFNVANLFLIPNVVIPPKFKLSEFDKHKRNTCPKNHLTMYYKKKMASHAHYDKLLIHFFQESLTRAVLKWYMSLKRGCV</sequence>
<accession>A0A371I4T1</accession>
<evidence type="ECO:0008006" key="3">
    <source>
        <dbReference type="Google" id="ProtNLM"/>
    </source>
</evidence>
<protein>
    <recommendedName>
        <fullName evidence="3">Retrotransposon gag domain-containing protein</fullName>
    </recommendedName>
</protein>
<organism evidence="1 2">
    <name type="scientific">Mucuna pruriens</name>
    <name type="common">Velvet bean</name>
    <name type="synonym">Dolichos pruriens</name>
    <dbReference type="NCBI Taxonomy" id="157652"/>
    <lineage>
        <taxon>Eukaryota</taxon>
        <taxon>Viridiplantae</taxon>
        <taxon>Streptophyta</taxon>
        <taxon>Embryophyta</taxon>
        <taxon>Tracheophyta</taxon>
        <taxon>Spermatophyta</taxon>
        <taxon>Magnoliopsida</taxon>
        <taxon>eudicotyledons</taxon>
        <taxon>Gunneridae</taxon>
        <taxon>Pentapetalae</taxon>
        <taxon>rosids</taxon>
        <taxon>fabids</taxon>
        <taxon>Fabales</taxon>
        <taxon>Fabaceae</taxon>
        <taxon>Papilionoideae</taxon>
        <taxon>50 kb inversion clade</taxon>
        <taxon>NPAAA clade</taxon>
        <taxon>indigoferoid/millettioid clade</taxon>
        <taxon>Phaseoleae</taxon>
        <taxon>Mucuna</taxon>
    </lineage>
</organism>
<keyword evidence="2" id="KW-1185">Reference proteome</keyword>
<feature type="non-terminal residue" evidence="1">
    <location>
        <position position="1"/>
    </location>
</feature>
<evidence type="ECO:0000313" key="1">
    <source>
        <dbReference type="EMBL" id="RDY10050.1"/>
    </source>
</evidence>
<gene>
    <name evidence="1" type="ORF">CR513_05487</name>
</gene>
<comment type="caution">
    <text evidence="1">The sequence shown here is derived from an EMBL/GenBank/DDBJ whole genome shotgun (WGS) entry which is preliminary data.</text>
</comment>